<dbReference type="EMBL" id="CM046115">
    <property type="protein sequence ID" value="KAI8440680.1"/>
    <property type="molecule type" value="Genomic_DNA"/>
</dbReference>
<sequence>MFILFLLPALAEATYSITVYGDVLRDTKFFTQTYPWIIDNIGGDISADYYLLGSGRYSVPQMCALAQLKTNTFLQAQFLKCEAEGTQTEICLCNSGIDPQRFRQCVSEKGNRAGIAASKYSQLNLDSSPIIELWPKNTISDVSDTVYLKKICTIFGDEDRPRGCIKPFDCNGDRDPQVEKHWRKGHNNRNLSTGGCNATCRSSLAPLAAAIGIH</sequence>
<evidence type="ECO:0000313" key="1">
    <source>
        <dbReference type="EMBL" id="KAI8440680.1"/>
    </source>
</evidence>
<reference evidence="1 2" key="1">
    <citation type="journal article" date="2022" name="Genome Biol. Evol.">
        <title>The Spruce Budworm Genome: Reconstructing the Evolutionary History of Antifreeze Proteins.</title>
        <authorList>
            <person name="Beliveau C."/>
            <person name="Gagne P."/>
            <person name="Picq S."/>
            <person name="Vernygora O."/>
            <person name="Keeling C.I."/>
            <person name="Pinkney K."/>
            <person name="Doucet D."/>
            <person name="Wen F."/>
            <person name="Johnston J.S."/>
            <person name="Maaroufi H."/>
            <person name="Boyle B."/>
            <person name="Laroche J."/>
            <person name="Dewar K."/>
            <person name="Juretic N."/>
            <person name="Blackburn G."/>
            <person name="Nisole A."/>
            <person name="Brunet B."/>
            <person name="Brandao M."/>
            <person name="Lumley L."/>
            <person name="Duan J."/>
            <person name="Quan G."/>
            <person name="Lucarotti C.J."/>
            <person name="Roe A.D."/>
            <person name="Sperling F.A.H."/>
            <person name="Levesque R.C."/>
            <person name="Cusson M."/>
        </authorList>
    </citation>
    <scope>NUCLEOTIDE SEQUENCE [LARGE SCALE GENOMIC DNA]</scope>
    <source>
        <strain evidence="1">Glfc:IPQL:Cfum</strain>
    </source>
</reference>
<dbReference type="Proteomes" id="UP001064048">
    <property type="component" value="Chromosome 15"/>
</dbReference>
<proteinExistence type="predicted"/>
<accession>A0ACC0KWJ0</accession>
<organism evidence="1 2">
    <name type="scientific">Choristoneura fumiferana</name>
    <name type="common">Spruce budworm moth</name>
    <name type="synonym">Archips fumiferana</name>
    <dbReference type="NCBI Taxonomy" id="7141"/>
    <lineage>
        <taxon>Eukaryota</taxon>
        <taxon>Metazoa</taxon>
        <taxon>Ecdysozoa</taxon>
        <taxon>Arthropoda</taxon>
        <taxon>Hexapoda</taxon>
        <taxon>Insecta</taxon>
        <taxon>Pterygota</taxon>
        <taxon>Neoptera</taxon>
        <taxon>Endopterygota</taxon>
        <taxon>Lepidoptera</taxon>
        <taxon>Glossata</taxon>
        <taxon>Ditrysia</taxon>
        <taxon>Tortricoidea</taxon>
        <taxon>Tortricidae</taxon>
        <taxon>Tortricinae</taxon>
        <taxon>Choristoneura</taxon>
    </lineage>
</organism>
<comment type="caution">
    <text evidence="1">The sequence shown here is derived from an EMBL/GenBank/DDBJ whole genome shotgun (WGS) entry which is preliminary data.</text>
</comment>
<keyword evidence="2" id="KW-1185">Reference proteome</keyword>
<evidence type="ECO:0000313" key="2">
    <source>
        <dbReference type="Proteomes" id="UP001064048"/>
    </source>
</evidence>
<gene>
    <name evidence="1" type="ORF">MSG28_009034</name>
</gene>
<name>A0ACC0KWJ0_CHOFU</name>
<protein>
    <submittedName>
        <fullName evidence="1">Uncharacterized protein</fullName>
    </submittedName>
</protein>